<dbReference type="GO" id="GO:0016887">
    <property type="term" value="F:ATP hydrolysis activity"/>
    <property type="evidence" value="ECO:0007669"/>
    <property type="project" value="InterPro"/>
</dbReference>
<feature type="transmembrane region" description="Helical" evidence="10">
    <location>
        <begin position="1158"/>
        <end position="1179"/>
    </location>
</feature>
<dbReference type="SUPFAM" id="SSF90123">
    <property type="entry name" value="ABC transporter transmembrane region"/>
    <property type="match status" value="2"/>
</dbReference>
<comment type="subcellular location">
    <subcellularLocation>
        <location evidence="1">Membrane</location>
        <topology evidence="1">Multi-pass membrane protein</topology>
    </subcellularLocation>
</comment>
<name>A0A1B2J5K1_PICPA</name>
<dbReference type="GO" id="GO:0005524">
    <property type="term" value="F:ATP binding"/>
    <property type="evidence" value="ECO:0007669"/>
    <property type="project" value="UniProtKB-KW"/>
</dbReference>
<evidence type="ECO:0000256" key="7">
    <source>
        <dbReference type="ARBA" id="ARBA00022989"/>
    </source>
</evidence>
<dbReference type="InterPro" id="IPR003593">
    <property type="entry name" value="AAA+_ATPase"/>
</dbReference>
<dbReference type="InterPro" id="IPR003439">
    <property type="entry name" value="ABC_transporter-like_ATP-bd"/>
</dbReference>
<keyword evidence="6" id="KW-0067">ATP-binding</keyword>
<feature type="domain" description="ABC transporter" evidence="11">
    <location>
        <begin position="1364"/>
        <end position="1615"/>
    </location>
</feature>
<dbReference type="FunFam" id="3.40.50.300:FF:000565">
    <property type="entry name" value="ABC bile acid transporter"/>
    <property type="match status" value="1"/>
</dbReference>
<dbReference type="GO" id="GO:0000329">
    <property type="term" value="C:fungal-type vacuole membrane"/>
    <property type="evidence" value="ECO:0007669"/>
    <property type="project" value="TreeGrafter"/>
</dbReference>
<dbReference type="CDD" id="cd03250">
    <property type="entry name" value="ABCC_MRP_domain1"/>
    <property type="match status" value="1"/>
</dbReference>
<keyword evidence="14" id="KW-1185">Reference proteome</keyword>
<keyword evidence="2" id="KW-0813">Transport</keyword>
<keyword evidence="3 10" id="KW-0812">Transmembrane</keyword>
<evidence type="ECO:0000259" key="11">
    <source>
        <dbReference type="PROSITE" id="PS50893"/>
    </source>
</evidence>
<dbReference type="PROSITE" id="PS50929">
    <property type="entry name" value="ABC_TM1F"/>
    <property type="match status" value="2"/>
</dbReference>
<feature type="transmembrane region" description="Helical" evidence="10">
    <location>
        <begin position="614"/>
        <end position="630"/>
    </location>
</feature>
<feature type="transmembrane region" description="Helical" evidence="10">
    <location>
        <begin position="503"/>
        <end position="523"/>
    </location>
</feature>
<evidence type="ECO:0000256" key="5">
    <source>
        <dbReference type="ARBA" id="ARBA00022741"/>
    </source>
</evidence>
<sequence length="1638" mass="184287">MNSYNESAPTGCNFWDNDDISPCIRKSLLDSYLPTAIVVGSLLYLLLIGAQQIKTHRKLYAKDETQPLLEPANGSPTDYSNTYGTIDYEEEQFTAELTTSQKHFDISRLEPLKDDGTPLGLVKYVHRDGWEKVKLILEFIILIFQLGIAVSALFVPSLNQEWTDYKLTPLVRVFVWIFLFSIGFIRVLNKSGPFPLANISLLFYIANIVPSALSFRSVLIHPHTSQLVNYYYSFQFINNTLLFLLLGSARVFDHPSVLFDTNNGVKPSPENNSNFFEIVTYSWIDPLIFKAYKTPLQFNDIWGLRIDDYAYFLLRKFKDLGFTKTFTYKIFYFSKGDLAAQALWASIDSMLIFGPSLLLKRILEYVDTPEMTSRSMAWLYVLTMFFIQVTDSLVSGRSLYLGRRVCIRMKALIIGEVYAKALRRRMTSPEELVEEIDSKDDKVLSTEQASKEESKSTELGGIINLMAVDASKVSELCSYLHFFVNSFFMIIVAVTLLYRLLGWSALAGSSSILVLLPLNYKLATKIGEFQKEMLGITDNRIQKLNEAFQSIRIIKFFAWEENFAKDIMKVRNEEIRYLRYRVIVWTCSAFVWFITPTLVTLISFYFYVVFQGKILTTPVAFTALSLFNLLRSPLDQLSDMLSFMVQSKVSLDRVQKFLEEQESDKYEQLAHTRDATSPEVGFENATLSWNKGSKNDFQLKDIDIAFKVGKLNVIIGPTGSGKTSLLLGLLGEMQLTNGKIFLPGSTPRDELIPNPETGMTEAVAYCSQIAWLLNDTVKNNIVFAAPFNQQRYDAVIEACGLSRDLKVLDAGDATEIGEKGITLSGGQKQRVSLARALYSNARHVLLDDCLSAVDSHTAAWIYENCITGPLMKDRTCILVSHNVALTVRDAAWIVAMDNGRVIEQGTCEDLLSSGNLGHDDLVSTVISSRSQSSVNLKQLNVTDTSEIHQKLKQIAESDKADQLDEERLTPRGKLIEEETKSSGAVSWEVYKFYGRAFGGIFIWFVFIAAFAASQGSNIMQSVWLKIWAAANDKLVSPAFTMSVDRSLNALKEGFRASVVSVEWSRPFGGEMFRLYSEESSHSSGYYITIYALIGLSYALISAFRVYVVFMGGIVASNKIFEDMLTKILYAKLRFFDSTPIGRIMNRFSKDTESIDQELAPYAEGFIVSVLQCGATILLICIITPGFIIFAAFIVIIYYFIGALYLASSRELKRYDSITVSPIHQHFSETLVGVTTIRAYGDERRFMRQNLEKIDNNNRSFFYLWVANRWLALRVDFVGALVSLLSATFVMLSIGHIDAGMAGLSLSYAIAFTQSALWVVRLYSVVEMNMNSVERLEEYLNIDQEPDREIPGNKPPPSWPETGEIEVDNVSLRYAPSLPKVIKNVSFKVEPRSKIGIVGRTGAGKSTIITAFFRFVDPESGSIKIDGIDITSIGLKDLRNAVTIIPQDPTLFTGTIRSNLDPFNQYSDAEIFESLKRVNLISTEEPTSGSSNDNIEDSNENVNKFLNLSNTVSEGGSNLSQGQRQLTCLARSLLKSPKIILLDEATASIDYNTDSKIQTTIREEFSDSTILTIAHRLRSIIDYDKILVMDAGRVVEYDDPYKLVSDQNSLFYSMCSNSGELDTLIKLAKEAFIAKRNKK</sequence>
<feature type="transmembrane region" description="Helical" evidence="10">
    <location>
        <begin position="476"/>
        <end position="497"/>
    </location>
</feature>
<dbReference type="PANTHER" id="PTHR24223:SF353">
    <property type="entry name" value="ABC TRANSPORTER ATP-BINDING PROTEIN_PERMEASE VMR1-RELATED"/>
    <property type="match status" value="1"/>
</dbReference>
<evidence type="ECO:0000256" key="10">
    <source>
        <dbReference type="SAM" id="Phobius"/>
    </source>
</evidence>
<dbReference type="CDD" id="cd18596">
    <property type="entry name" value="ABC_6TM_VMR1_D1_like"/>
    <property type="match status" value="1"/>
</dbReference>
<keyword evidence="5" id="KW-0547">Nucleotide-binding</keyword>
<dbReference type="PROSITE" id="PS50893">
    <property type="entry name" value="ABC_TRANSPORTER_2"/>
    <property type="match status" value="2"/>
</dbReference>
<dbReference type="InterPro" id="IPR050173">
    <property type="entry name" value="ABC_transporter_C-like"/>
</dbReference>
<dbReference type="InterPro" id="IPR017871">
    <property type="entry name" value="ABC_transporter-like_CS"/>
</dbReference>
<evidence type="ECO:0000256" key="3">
    <source>
        <dbReference type="ARBA" id="ARBA00022692"/>
    </source>
</evidence>
<evidence type="ECO:0000256" key="4">
    <source>
        <dbReference type="ARBA" id="ARBA00022737"/>
    </source>
</evidence>
<feature type="domain" description="ABC transporter" evidence="11">
    <location>
        <begin position="680"/>
        <end position="923"/>
    </location>
</feature>
<dbReference type="FunFam" id="3.40.50.300:FF:000825">
    <property type="entry name" value="ABC bile acid transporter"/>
    <property type="match status" value="1"/>
</dbReference>
<feature type="transmembrane region" description="Helical" evidence="10">
    <location>
        <begin position="201"/>
        <end position="220"/>
    </location>
</feature>
<dbReference type="Gene3D" id="1.20.1560.10">
    <property type="entry name" value="ABC transporter type 1, transmembrane domain"/>
    <property type="match status" value="2"/>
</dbReference>
<dbReference type="Pfam" id="PF00664">
    <property type="entry name" value="ABC_membrane"/>
    <property type="match status" value="2"/>
</dbReference>
<feature type="transmembrane region" description="Helical" evidence="10">
    <location>
        <begin position="378"/>
        <end position="400"/>
    </location>
</feature>
<dbReference type="GO" id="GO:0140359">
    <property type="term" value="F:ABC-type transporter activity"/>
    <property type="evidence" value="ECO:0007669"/>
    <property type="project" value="InterPro"/>
</dbReference>
<feature type="transmembrane region" description="Helical" evidence="10">
    <location>
        <begin position="135"/>
        <end position="158"/>
    </location>
</feature>
<evidence type="ECO:0000256" key="2">
    <source>
        <dbReference type="ARBA" id="ARBA00022448"/>
    </source>
</evidence>
<feature type="transmembrane region" description="Helical" evidence="10">
    <location>
        <begin position="338"/>
        <end position="358"/>
    </location>
</feature>
<dbReference type="Gene3D" id="3.40.50.300">
    <property type="entry name" value="P-loop containing nucleotide triphosphate hydrolases"/>
    <property type="match status" value="2"/>
</dbReference>
<feature type="transmembrane region" description="Helical" evidence="10">
    <location>
        <begin position="31"/>
        <end position="50"/>
    </location>
</feature>
<dbReference type="InterPro" id="IPR036640">
    <property type="entry name" value="ABC1_TM_sf"/>
</dbReference>
<feature type="transmembrane region" description="Helical" evidence="10">
    <location>
        <begin position="992"/>
        <end position="1012"/>
    </location>
</feature>
<keyword evidence="8 10" id="KW-0472">Membrane</keyword>
<evidence type="ECO:0000256" key="6">
    <source>
        <dbReference type="ARBA" id="ARBA00022840"/>
    </source>
</evidence>
<dbReference type="InterPro" id="IPR027417">
    <property type="entry name" value="P-loop_NTPase"/>
</dbReference>
<keyword evidence="9" id="KW-0325">Glycoprotein</keyword>
<reference evidence="13 14" key="1">
    <citation type="submission" date="2016-02" db="EMBL/GenBank/DDBJ databases">
        <title>Comparative genomic and transcriptomic foundation for Pichia pastoris.</title>
        <authorList>
            <person name="Love K.R."/>
            <person name="Shah K.A."/>
            <person name="Whittaker C.A."/>
            <person name="Wu J."/>
            <person name="Bartlett M.C."/>
            <person name="Ma D."/>
            <person name="Leeson R.L."/>
            <person name="Priest M."/>
            <person name="Young S.K."/>
            <person name="Love J.C."/>
        </authorList>
    </citation>
    <scope>NUCLEOTIDE SEQUENCE [LARGE SCALE GENOMIC DNA]</scope>
    <source>
        <strain evidence="13 14">ATCC 28485</strain>
    </source>
</reference>
<feature type="transmembrane region" description="Helical" evidence="10">
    <location>
        <begin position="1270"/>
        <end position="1293"/>
    </location>
</feature>
<feature type="transmembrane region" description="Helical" evidence="10">
    <location>
        <begin position="232"/>
        <end position="252"/>
    </location>
</feature>
<dbReference type="InterPro" id="IPR011527">
    <property type="entry name" value="ABC1_TM_dom"/>
</dbReference>
<dbReference type="Pfam" id="PF00005">
    <property type="entry name" value="ABC_tran"/>
    <property type="match status" value="2"/>
</dbReference>
<dbReference type="SUPFAM" id="SSF52540">
    <property type="entry name" value="P-loop containing nucleoside triphosphate hydrolases"/>
    <property type="match status" value="2"/>
</dbReference>
<dbReference type="CDD" id="cd03369">
    <property type="entry name" value="ABCC_NFT1"/>
    <property type="match status" value="1"/>
</dbReference>
<dbReference type="Proteomes" id="UP000094565">
    <property type="component" value="Chromosome 1"/>
</dbReference>
<protein>
    <submittedName>
        <fullName evidence="13">BA75_01317T0</fullName>
    </submittedName>
</protein>
<feature type="transmembrane region" description="Helical" evidence="10">
    <location>
        <begin position="582"/>
        <end position="608"/>
    </location>
</feature>
<feature type="domain" description="ABC transmembrane type-1" evidence="12">
    <location>
        <begin position="342"/>
        <end position="646"/>
    </location>
</feature>
<evidence type="ECO:0000256" key="8">
    <source>
        <dbReference type="ARBA" id="ARBA00023136"/>
    </source>
</evidence>
<evidence type="ECO:0000256" key="9">
    <source>
        <dbReference type="ARBA" id="ARBA00023180"/>
    </source>
</evidence>
<accession>A0A1B2J5K1</accession>
<feature type="transmembrane region" description="Helical" evidence="10">
    <location>
        <begin position="170"/>
        <end position="189"/>
    </location>
</feature>
<feature type="domain" description="ABC transmembrane type-1" evidence="12">
    <location>
        <begin position="1004"/>
        <end position="1327"/>
    </location>
</feature>
<dbReference type="SMART" id="SM00382">
    <property type="entry name" value="AAA"/>
    <property type="match status" value="2"/>
</dbReference>
<proteinExistence type="predicted"/>
<dbReference type="EMBL" id="CP014584">
    <property type="protein sequence ID" value="ANZ73230.1"/>
    <property type="molecule type" value="Genomic_DNA"/>
</dbReference>
<organism evidence="13 14">
    <name type="scientific">Komagataella pastoris</name>
    <name type="common">Yeast</name>
    <name type="synonym">Pichia pastoris</name>
    <dbReference type="NCBI Taxonomy" id="4922"/>
    <lineage>
        <taxon>Eukaryota</taxon>
        <taxon>Fungi</taxon>
        <taxon>Dikarya</taxon>
        <taxon>Ascomycota</taxon>
        <taxon>Saccharomycotina</taxon>
        <taxon>Pichiomycetes</taxon>
        <taxon>Pichiales</taxon>
        <taxon>Pichiaceae</taxon>
        <taxon>Komagataella</taxon>
    </lineage>
</organism>
<feature type="transmembrane region" description="Helical" evidence="10">
    <location>
        <begin position="1185"/>
        <end position="1206"/>
    </location>
</feature>
<dbReference type="CDD" id="cd18604">
    <property type="entry name" value="ABC_6TM_VMR1_D2_like"/>
    <property type="match status" value="1"/>
</dbReference>
<keyword evidence="7 10" id="KW-1133">Transmembrane helix</keyword>
<keyword evidence="4" id="KW-0677">Repeat</keyword>
<dbReference type="OrthoDB" id="6500128at2759"/>
<evidence type="ECO:0000259" key="12">
    <source>
        <dbReference type="PROSITE" id="PS50929"/>
    </source>
</evidence>
<evidence type="ECO:0000313" key="13">
    <source>
        <dbReference type="EMBL" id="ANZ73230.1"/>
    </source>
</evidence>
<dbReference type="PANTHER" id="PTHR24223">
    <property type="entry name" value="ATP-BINDING CASSETTE SUB-FAMILY C"/>
    <property type="match status" value="1"/>
</dbReference>
<dbReference type="PROSITE" id="PS00211">
    <property type="entry name" value="ABC_TRANSPORTER_1"/>
    <property type="match status" value="1"/>
</dbReference>
<gene>
    <name evidence="13" type="primary">YBT1</name>
    <name evidence="13" type="ORF">ATY40_BA7501317</name>
</gene>
<feature type="transmembrane region" description="Helical" evidence="10">
    <location>
        <begin position="1085"/>
        <end position="1109"/>
    </location>
</feature>
<evidence type="ECO:0000256" key="1">
    <source>
        <dbReference type="ARBA" id="ARBA00004141"/>
    </source>
</evidence>
<evidence type="ECO:0000313" key="14">
    <source>
        <dbReference type="Proteomes" id="UP000094565"/>
    </source>
</evidence>